<keyword evidence="3" id="KW-0645">Protease</keyword>
<feature type="active site" evidence="11">
    <location>
        <position position="109"/>
    </location>
</feature>
<dbReference type="GO" id="GO:0004190">
    <property type="term" value="F:aspartic-type endopeptidase activity"/>
    <property type="evidence" value="ECO:0007669"/>
    <property type="project" value="UniProtKB-KW"/>
</dbReference>
<keyword evidence="6" id="KW-0064">Aspartyl protease</keyword>
<dbReference type="SUPFAM" id="SSF50630">
    <property type="entry name" value="Acid proteases"/>
    <property type="match status" value="1"/>
</dbReference>
<name>A0A9D4UPW3_ADICA</name>
<keyword evidence="9 12" id="KW-0472">Membrane</keyword>
<evidence type="ECO:0000256" key="6">
    <source>
        <dbReference type="ARBA" id="ARBA00022750"/>
    </source>
</evidence>
<dbReference type="Gene3D" id="2.40.70.10">
    <property type="entry name" value="Acid Proteases"/>
    <property type="match status" value="2"/>
</dbReference>
<feature type="domain" description="Peptidase A1" evidence="14">
    <location>
        <begin position="91"/>
        <end position="440"/>
    </location>
</feature>
<dbReference type="InterPro" id="IPR032861">
    <property type="entry name" value="TAXi_N"/>
</dbReference>
<dbReference type="Pfam" id="PF14543">
    <property type="entry name" value="TAXi_N"/>
    <property type="match status" value="1"/>
</dbReference>
<dbReference type="InterPro" id="IPR021109">
    <property type="entry name" value="Peptidase_aspartic_dom_sf"/>
</dbReference>
<dbReference type="InterPro" id="IPR033121">
    <property type="entry name" value="PEPTIDASE_A1"/>
</dbReference>
<evidence type="ECO:0000256" key="2">
    <source>
        <dbReference type="ARBA" id="ARBA00007447"/>
    </source>
</evidence>
<evidence type="ECO:0000256" key="4">
    <source>
        <dbReference type="ARBA" id="ARBA00022692"/>
    </source>
</evidence>
<comment type="caution">
    <text evidence="15">The sequence shown here is derived from an EMBL/GenBank/DDBJ whole genome shotgun (WGS) entry which is preliminary data.</text>
</comment>
<evidence type="ECO:0000256" key="8">
    <source>
        <dbReference type="ARBA" id="ARBA00022989"/>
    </source>
</evidence>
<dbReference type="InterPro" id="IPR001461">
    <property type="entry name" value="Aspartic_peptidase_A1"/>
</dbReference>
<dbReference type="GO" id="GO:0016020">
    <property type="term" value="C:membrane"/>
    <property type="evidence" value="ECO:0007669"/>
    <property type="project" value="UniProtKB-SubCell"/>
</dbReference>
<evidence type="ECO:0000256" key="11">
    <source>
        <dbReference type="PIRSR" id="PIRSR601461-1"/>
    </source>
</evidence>
<comment type="subcellular location">
    <subcellularLocation>
        <location evidence="1">Membrane</location>
    </subcellularLocation>
</comment>
<dbReference type="Proteomes" id="UP000886520">
    <property type="component" value="Chromosome 13"/>
</dbReference>
<evidence type="ECO:0000259" key="14">
    <source>
        <dbReference type="PROSITE" id="PS51767"/>
    </source>
</evidence>
<evidence type="ECO:0000256" key="5">
    <source>
        <dbReference type="ARBA" id="ARBA00022729"/>
    </source>
</evidence>
<keyword evidence="7" id="KW-0378">Hydrolase</keyword>
<feature type="signal peptide" evidence="13">
    <location>
        <begin position="1"/>
        <end position="27"/>
    </location>
</feature>
<dbReference type="InterPro" id="IPR034161">
    <property type="entry name" value="Pepsin-like_plant"/>
</dbReference>
<evidence type="ECO:0000256" key="12">
    <source>
        <dbReference type="SAM" id="Phobius"/>
    </source>
</evidence>
<dbReference type="CDD" id="cd05476">
    <property type="entry name" value="pepsin_A_like_plant"/>
    <property type="match status" value="1"/>
</dbReference>
<keyword evidence="8 12" id="KW-1133">Transmembrane helix</keyword>
<dbReference type="EMBL" id="JABFUD020000013">
    <property type="protein sequence ID" value="KAI5071397.1"/>
    <property type="molecule type" value="Genomic_DNA"/>
</dbReference>
<evidence type="ECO:0000256" key="10">
    <source>
        <dbReference type="ARBA" id="ARBA00023180"/>
    </source>
</evidence>
<keyword evidence="5 13" id="KW-0732">Signal</keyword>
<evidence type="ECO:0000256" key="1">
    <source>
        <dbReference type="ARBA" id="ARBA00004370"/>
    </source>
</evidence>
<gene>
    <name evidence="15" type="ORF">GOP47_0013648</name>
</gene>
<evidence type="ECO:0000313" key="16">
    <source>
        <dbReference type="Proteomes" id="UP000886520"/>
    </source>
</evidence>
<evidence type="ECO:0000313" key="15">
    <source>
        <dbReference type="EMBL" id="KAI5071397.1"/>
    </source>
</evidence>
<comment type="similarity">
    <text evidence="2">Belongs to the peptidase A1 family.</text>
</comment>
<evidence type="ECO:0000256" key="9">
    <source>
        <dbReference type="ARBA" id="ARBA00023136"/>
    </source>
</evidence>
<dbReference type="OrthoDB" id="2747330at2759"/>
<feature type="active site" evidence="11">
    <location>
        <position position="319"/>
    </location>
</feature>
<dbReference type="PRINTS" id="PR00792">
    <property type="entry name" value="PEPSIN"/>
</dbReference>
<dbReference type="Pfam" id="PF14541">
    <property type="entry name" value="TAXi_C"/>
    <property type="match status" value="1"/>
</dbReference>
<dbReference type="AlphaFoldDB" id="A0A9D4UPW3"/>
<feature type="chain" id="PRO_5039483920" description="Peptidase A1 domain-containing protein" evidence="13">
    <location>
        <begin position="28"/>
        <end position="495"/>
    </location>
</feature>
<dbReference type="PANTHER" id="PTHR13683">
    <property type="entry name" value="ASPARTYL PROTEASES"/>
    <property type="match status" value="1"/>
</dbReference>
<protein>
    <recommendedName>
        <fullName evidence="14">Peptidase A1 domain-containing protein</fullName>
    </recommendedName>
</protein>
<accession>A0A9D4UPW3</accession>
<dbReference type="PROSITE" id="PS51767">
    <property type="entry name" value="PEPTIDASE_A1"/>
    <property type="match status" value="1"/>
</dbReference>
<sequence length="495" mass="53087">MIRHREAQKQCFLLFILAFCCAGKTHAGSVFTLQRHRSGSHNGEKPVSLDGLAQTRKRDEARHSRLLAAASANPSNFPLGGMADPNLAGLYFTEIELGTPPTKYYVQVDTGSDLLWVNCASCKTCPTSTQLGVRLALYDPDSSLSSSKVLCGDVYCDVASSGECQTADLCGYQLGYGDGSSSQGYFVRDALQLKLVFGNISTVANATVAFGCGISQGGELRNSDQALDGIIGFGQSNLSVISQLMNQGRASGVFAHCLDGGAEGGGILVIGEVKASGLVHTPILQKQPHYNVNLKSISVNGASIPIDSSVSKSGGTIIDSGTTLAYFSDASYQLLLQAIFEAVPMQMANFPWEGMTCVPYLTSVDDVFPSVTLNFDGQGAVMVIKPHDYLIQAEGETGKGWCIGFQTPGSNNLNLNIIGDLVLKDRLVVYDLQRQQIGWTNYDCSTNVSVVTSTGQVEQIFASSIPTSGCDTYGWTFGFLLWLSCLHVYYYLYHS</sequence>
<proteinExistence type="inferred from homology"/>
<evidence type="ECO:0000256" key="3">
    <source>
        <dbReference type="ARBA" id="ARBA00022670"/>
    </source>
</evidence>
<feature type="transmembrane region" description="Helical" evidence="12">
    <location>
        <begin position="473"/>
        <end position="492"/>
    </location>
</feature>
<organism evidence="15 16">
    <name type="scientific">Adiantum capillus-veneris</name>
    <name type="common">Maidenhair fern</name>
    <dbReference type="NCBI Taxonomy" id="13818"/>
    <lineage>
        <taxon>Eukaryota</taxon>
        <taxon>Viridiplantae</taxon>
        <taxon>Streptophyta</taxon>
        <taxon>Embryophyta</taxon>
        <taxon>Tracheophyta</taxon>
        <taxon>Polypodiopsida</taxon>
        <taxon>Polypodiidae</taxon>
        <taxon>Polypodiales</taxon>
        <taxon>Pteridineae</taxon>
        <taxon>Pteridaceae</taxon>
        <taxon>Vittarioideae</taxon>
        <taxon>Adiantum</taxon>
    </lineage>
</organism>
<keyword evidence="10" id="KW-0325">Glycoprotein</keyword>
<dbReference type="PANTHER" id="PTHR13683:SF375">
    <property type="entry name" value="PEPTIDASE A1 DOMAIN-CONTAINING PROTEIN"/>
    <property type="match status" value="1"/>
</dbReference>
<reference evidence="15" key="1">
    <citation type="submission" date="2021-01" db="EMBL/GenBank/DDBJ databases">
        <title>Adiantum capillus-veneris genome.</title>
        <authorList>
            <person name="Fang Y."/>
            <person name="Liao Q."/>
        </authorList>
    </citation>
    <scope>NUCLEOTIDE SEQUENCE</scope>
    <source>
        <strain evidence="15">H3</strain>
        <tissue evidence="15">Leaf</tissue>
    </source>
</reference>
<evidence type="ECO:0000256" key="7">
    <source>
        <dbReference type="ARBA" id="ARBA00022801"/>
    </source>
</evidence>
<dbReference type="GO" id="GO:0006508">
    <property type="term" value="P:proteolysis"/>
    <property type="evidence" value="ECO:0007669"/>
    <property type="project" value="UniProtKB-KW"/>
</dbReference>
<dbReference type="InterPro" id="IPR032799">
    <property type="entry name" value="TAXi_C"/>
</dbReference>
<evidence type="ECO:0000256" key="13">
    <source>
        <dbReference type="SAM" id="SignalP"/>
    </source>
</evidence>
<keyword evidence="4 12" id="KW-0812">Transmembrane</keyword>
<keyword evidence="16" id="KW-1185">Reference proteome</keyword>